<dbReference type="InterPro" id="IPR017853">
    <property type="entry name" value="GH"/>
</dbReference>
<comment type="caution">
    <text evidence="6">The sequence shown here is derived from an EMBL/GenBank/DDBJ whole genome shotgun (WGS) entry which is preliminary data.</text>
</comment>
<dbReference type="GO" id="GO:0016985">
    <property type="term" value="F:mannan endo-1,4-beta-mannosidase activity"/>
    <property type="evidence" value="ECO:0007669"/>
    <property type="project" value="InterPro"/>
</dbReference>
<dbReference type="InterPro" id="IPR022790">
    <property type="entry name" value="GH26_dom"/>
</dbReference>
<feature type="domain" description="GH26" evidence="5">
    <location>
        <begin position="1"/>
        <end position="303"/>
    </location>
</feature>
<gene>
    <name evidence="6" type="ORF">MUB46_03730</name>
</gene>
<feature type="active site" description="Nucleophile" evidence="4">
    <location>
        <position position="240"/>
    </location>
</feature>
<comment type="similarity">
    <text evidence="1 4">Belongs to the glycosyl hydrolase 26 family.</text>
</comment>
<feature type="active site" description="Proton donor" evidence="4">
    <location>
        <position position="136"/>
    </location>
</feature>
<keyword evidence="3 4" id="KW-0326">Glycosidase</keyword>
<dbReference type="Gene3D" id="3.20.20.80">
    <property type="entry name" value="Glycosidases"/>
    <property type="match status" value="1"/>
</dbReference>
<evidence type="ECO:0000256" key="4">
    <source>
        <dbReference type="PROSITE-ProRule" id="PRU01100"/>
    </source>
</evidence>
<dbReference type="GO" id="GO:0006080">
    <property type="term" value="P:substituted mannan metabolic process"/>
    <property type="evidence" value="ECO:0007669"/>
    <property type="project" value="InterPro"/>
</dbReference>
<dbReference type="Pfam" id="PF02156">
    <property type="entry name" value="Glyco_hydro_26"/>
    <property type="match status" value="1"/>
</dbReference>
<proteinExistence type="inferred from homology"/>
<sequence>MFKLSVLGLIAAVVASGLMHGEPAEATKEATATASLGVYDPTRDYHRVDRMAIEHVFIPWQSFDQAELRQTVRYAGQRGRQMLVTLEPWTKAPDWRDGGDTLFSDILAGGYDDAITASCTEIGRMDGLVMVRWGHEMEEVTGRYPWARHDSAGYIEAYRYFVSACREIAPRARFVWSPIGHEPLKRYYPGDAYVDIVGIPVWGYQKADRLWYGSDRSLSDAVREKYVRVSGYNKPVIIAELGVVGSRAYQAEWLSGLESVRKAFPLINSVVYYNRKEPAEWPNGLGKPDWRVGPQEFASLSEKF</sequence>
<evidence type="ECO:0000256" key="3">
    <source>
        <dbReference type="ARBA" id="ARBA00023295"/>
    </source>
</evidence>
<organism evidence="6 7">
    <name type="scientific">Microbaculum marinisediminis</name>
    <dbReference type="NCBI Taxonomy" id="2931392"/>
    <lineage>
        <taxon>Bacteria</taxon>
        <taxon>Pseudomonadati</taxon>
        <taxon>Pseudomonadota</taxon>
        <taxon>Alphaproteobacteria</taxon>
        <taxon>Hyphomicrobiales</taxon>
        <taxon>Tepidamorphaceae</taxon>
        <taxon>Microbaculum</taxon>
    </lineage>
</organism>
<keyword evidence="2 4" id="KW-0378">Hydrolase</keyword>
<accession>A0AAW5QSE1</accession>
<dbReference type="PROSITE" id="PS51764">
    <property type="entry name" value="GH26"/>
    <property type="match status" value="1"/>
</dbReference>
<dbReference type="PANTHER" id="PTHR40079">
    <property type="entry name" value="MANNAN ENDO-1,4-BETA-MANNOSIDASE E-RELATED"/>
    <property type="match status" value="1"/>
</dbReference>
<dbReference type="InterPro" id="IPR000805">
    <property type="entry name" value="Glyco_hydro_26"/>
</dbReference>
<evidence type="ECO:0000256" key="1">
    <source>
        <dbReference type="ARBA" id="ARBA00007754"/>
    </source>
</evidence>
<dbReference type="RefSeq" id="WP_261614538.1">
    <property type="nucleotide sequence ID" value="NZ_JALIDZ010000002.1"/>
</dbReference>
<reference evidence="6 7" key="1">
    <citation type="submission" date="2022-04" db="EMBL/GenBank/DDBJ databases">
        <authorList>
            <person name="Ye Y.-Q."/>
            <person name="Du Z.-J."/>
        </authorList>
    </citation>
    <scope>NUCLEOTIDE SEQUENCE [LARGE SCALE GENOMIC DNA]</scope>
    <source>
        <strain evidence="6 7">A6E488</strain>
    </source>
</reference>
<dbReference type="AlphaFoldDB" id="A0AAW5QSE1"/>
<evidence type="ECO:0000259" key="5">
    <source>
        <dbReference type="PROSITE" id="PS51764"/>
    </source>
</evidence>
<keyword evidence="7" id="KW-1185">Reference proteome</keyword>
<dbReference type="SUPFAM" id="SSF51445">
    <property type="entry name" value="(Trans)glycosidases"/>
    <property type="match status" value="1"/>
</dbReference>
<evidence type="ECO:0000256" key="2">
    <source>
        <dbReference type="ARBA" id="ARBA00022801"/>
    </source>
</evidence>
<protein>
    <submittedName>
        <fullName evidence="6">Beta-mannosidase</fullName>
    </submittedName>
</protein>
<dbReference type="PANTHER" id="PTHR40079:SF4">
    <property type="entry name" value="GH26 DOMAIN-CONTAINING PROTEIN-RELATED"/>
    <property type="match status" value="1"/>
</dbReference>
<evidence type="ECO:0000313" key="6">
    <source>
        <dbReference type="EMBL" id="MCT8970961.1"/>
    </source>
</evidence>
<dbReference type="Proteomes" id="UP001320898">
    <property type="component" value="Unassembled WGS sequence"/>
</dbReference>
<name>A0AAW5QSE1_9HYPH</name>
<dbReference type="EMBL" id="JALIDZ010000002">
    <property type="protein sequence ID" value="MCT8970961.1"/>
    <property type="molecule type" value="Genomic_DNA"/>
</dbReference>
<evidence type="ECO:0000313" key="7">
    <source>
        <dbReference type="Proteomes" id="UP001320898"/>
    </source>
</evidence>